<dbReference type="EMBL" id="CP002818">
    <property type="protein sequence ID" value="AGE73141.1"/>
    <property type="molecule type" value="Genomic_DNA"/>
</dbReference>
<evidence type="ECO:0000313" key="2">
    <source>
        <dbReference type="EMBL" id="AGE73141.1"/>
    </source>
</evidence>
<protein>
    <submittedName>
        <fullName evidence="2">Uncharacterized protein</fullName>
    </submittedName>
</protein>
<reference evidence="2 3" key="1">
    <citation type="journal article" date="2012" name="ISME J.">
        <title>Genomic evidence of rapid, global-scale gene flow in a Sulfolobus species.</title>
        <authorList>
            <person name="Mao D."/>
            <person name="Grogan D."/>
        </authorList>
    </citation>
    <scope>NUCLEOTIDE SEQUENCE [LARGE SCALE GENOMIC DNA]</scope>
    <source>
        <strain evidence="2 3">Ron12/I</strain>
    </source>
</reference>
<gene>
    <name evidence="2" type="ORF">SacRon12I_04485</name>
</gene>
<evidence type="ECO:0000256" key="1">
    <source>
        <dbReference type="SAM" id="Phobius"/>
    </source>
</evidence>
<sequence>MILDLIVYAATASANGNPESYSSLVSMLVYVGIGLSAIGAVLALIFRLRKT</sequence>
<dbReference type="KEGG" id="sacr:SacRon12I_04485"/>
<keyword evidence="1" id="KW-1133">Transmembrane helix</keyword>
<organism evidence="3">
    <name type="scientific">Sulfolobus acidocaldarius Ron12/I</name>
    <dbReference type="NCBI Taxonomy" id="1028567"/>
    <lineage>
        <taxon>Archaea</taxon>
        <taxon>Thermoproteota</taxon>
        <taxon>Thermoprotei</taxon>
        <taxon>Sulfolobales</taxon>
        <taxon>Sulfolobaceae</taxon>
        <taxon>Sulfolobus</taxon>
    </lineage>
</organism>
<keyword evidence="1" id="KW-0472">Membrane</keyword>
<dbReference type="PATRIC" id="fig|1028567.7.peg.881"/>
<feature type="transmembrane region" description="Helical" evidence="1">
    <location>
        <begin position="27"/>
        <end position="46"/>
    </location>
</feature>
<name>M1J1K8_9CREN</name>
<proteinExistence type="predicted"/>
<dbReference type="GeneID" id="58788696"/>
<accession>M1J1K8</accession>
<evidence type="ECO:0000313" key="3">
    <source>
        <dbReference type="Proteomes" id="UP000011280"/>
    </source>
</evidence>
<keyword evidence="1" id="KW-0812">Transmembrane</keyword>
<dbReference type="RefSeq" id="WP_011277792.1">
    <property type="nucleotide sequence ID" value="NC_020247.1"/>
</dbReference>
<dbReference type="Proteomes" id="UP000011280">
    <property type="component" value="Chromosome"/>
</dbReference>
<dbReference type="HOGENOM" id="CLU_3094278_0_0_2"/>
<dbReference type="AlphaFoldDB" id="M1J1K8"/>